<dbReference type="EMBL" id="JAHHHV010000030">
    <property type="protein sequence ID" value="MBW4465110.1"/>
    <property type="molecule type" value="Genomic_DNA"/>
</dbReference>
<dbReference type="Proteomes" id="UP000707356">
    <property type="component" value="Unassembled WGS sequence"/>
</dbReference>
<dbReference type="Pfam" id="PF04993">
    <property type="entry name" value="TfoX_N"/>
    <property type="match status" value="1"/>
</dbReference>
<reference evidence="2" key="1">
    <citation type="submission" date="2021-05" db="EMBL/GenBank/DDBJ databases">
        <authorList>
            <person name="Pietrasiak N."/>
            <person name="Ward R."/>
            <person name="Stajich J.E."/>
            <person name="Kurbessoian T."/>
        </authorList>
    </citation>
    <scope>NUCLEOTIDE SEQUENCE</scope>
    <source>
        <strain evidence="2">GSE-TBD4-15B</strain>
    </source>
</reference>
<name>A0A951PA11_9CYAN</name>
<evidence type="ECO:0000259" key="1">
    <source>
        <dbReference type="Pfam" id="PF04993"/>
    </source>
</evidence>
<evidence type="ECO:0000313" key="2">
    <source>
        <dbReference type="EMBL" id="MBW4465110.1"/>
    </source>
</evidence>
<comment type="caution">
    <text evidence="2">The sequence shown here is derived from an EMBL/GenBank/DDBJ whole genome shotgun (WGS) entry which is preliminary data.</text>
</comment>
<dbReference type="SUPFAM" id="SSF159894">
    <property type="entry name" value="YgaC/TfoX-N like"/>
    <property type="match status" value="1"/>
</dbReference>
<organism evidence="2 3">
    <name type="scientific">Pegethrix bostrychoides GSE-TBD4-15B</name>
    <dbReference type="NCBI Taxonomy" id="2839662"/>
    <lineage>
        <taxon>Bacteria</taxon>
        <taxon>Bacillati</taxon>
        <taxon>Cyanobacteriota</taxon>
        <taxon>Cyanophyceae</taxon>
        <taxon>Oculatellales</taxon>
        <taxon>Oculatellaceae</taxon>
        <taxon>Pegethrix</taxon>
    </lineage>
</organism>
<gene>
    <name evidence="2" type="ORF">KME07_06675</name>
</gene>
<sequence>MASDLNFVEYVRDQMNEAGQVSFKKMFGEYAIYYDEKVVALVCDNQLFIKPTAGGRSMIGSIVEAPPYPGAKPYFLIGEQLEDRKWMTNLIQLTASELPAPKPKKAKSQKGKI</sequence>
<proteinExistence type="predicted"/>
<protein>
    <submittedName>
        <fullName evidence="2">TfoX/Sxy family protein</fullName>
    </submittedName>
</protein>
<dbReference type="InterPro" id="IPR007076">
    <property type="entry name" value="TfoX_N"/>
</dbReference>
<evidence type="ECO:0000313" key="3">
    <source>
        <dbReference type="Proteomes" id="UP000707356"/>
    </source>
</evidence>
<accession>A0A951PA11</accession>
<feature type="domain" description="TfoX N-terminal" evidence="1">
    <location>
        <begin position="13"/>
        <end position="95"/>
    </location>
</feature>
<reference evidence="2" key="2">
    <citation type="journal article" date="2022" name="Microbiol. Resour. Announc.">
        <title>Metagenome Sequencing to Explore Phylogenomics of Terrestrial Cyanobacteria.</title>
        <authorList>
            <person name="Ward R.D."/>
            <person name="Stajich J.E."/>
            <person name="Johansen J.R."/>
            <person name="Huntemann M."/>
            <person name="Clum A."/>
            <person name="Foster B."/>
            <person name="Foster B."/>
            <person name="Roux S."/>
            <person name="Palaniappan K."/>
            <person name="Varghese N."/>
            <person name="Mukherjee S."/>
            <person name="Reddy T.B.K."/>
            <person name="Daum C."/>
            <person name="Copeland A."/>
            <person name="Chen I.A."/>
            <person name="Ivanova N.N."/>
            <person name="Kyrpides N.C."/>
            <person name="Shapiro N."/>
            <person name="Eloe-Fadrosh E.A."/>
            <person name="Pietrasiak N."/>
        </authorList>
    </citation>
    <scope>NUCLEOTIDE SEQUENCE</scope>
    <source>
        <strain evidence="2">GSE-TBD4-15B</strain>
    </source>
</reference>
<dbReference type="Gene3D" id="3.30.1460.30">
    <property type="entry name" value="YgaC/TfoX-N like chaperone"/>
    <property type="match status" value="1"/>
</dbReference>
<dbReference type="AlphaFoldDB" id="A0A951PA11"/>